<keyword evidence="3" id="KW-1185">Reference proteome</keyword>
<feature type="region of interest" description="Disordered" evidence="1">
    <location>
        <begin position="121"/>
        <end position="161"/>
    </location>
</feature>
<accession>A0A1E7KHF1</accession>
<organism evidence="2 3">
    <name type="scientific">Streptomyces oceani</name>
    <dbReference type="NCBI Taxonomy" id="1075402"/>
    <lineage>
        <taxon>Bacteria</taxon>
        <taxon>Bacillati</taxon>
        <taxon>Actinomycetota</taxon>
        <taxon>Actinomycetes</taxon>
        <taxon>Kitasatosporales</taxon>
        <taxon>Streptomycetaceae</taxon>
        <taxon>Streptomyces</taxon>
    </lineage>
</organism>
<dbReference type="EMBL" id="LJGU01000121">
    <property type="protein sequence ID" value="OEV03313.1"/>
    <property type="molecule type" value="Genomic_DNA"/>
</dbReference>
<sequence length="161" mass="16304">MALAGLLLSGCGGGSDDGGDDKKDSSSDQGQQQDQGQEETQNVDPADLKGSWATEGNAKILAFNQGGVGLSGQDVGTTCAGKVGSGQPISFSLKCQDGGAEFSKGEVRSLEGDKLTVAWGNGETESFTRGPADMPSVPEDLPTSPEDLPSADVPTDAAELP</sequence>
<proteinExistence type="predicted"/>
<feature type="region of interest" description="Disordered" evidence="1">
    <location>
        <begin position="1"/>
        <end position="50"/>
    </location>
</feature>
<comment type="caution">
    <text evidence="2">The sequence shown here is derived from an EMBL/GenBank/DDBJ whole genome shotgun (WGS) entry which is preliminary data.</text>
</comment>
<evidence type="ECO:0000313" key="3">
    <source>
        <dbReference type="Proteomes" id="UP000176101"/>
    </source>
</evidence>
<name>A0A1E7KHF1_9ACTN</name>
<evidence type="ECO:0000313" key="2">
    <source>
        <dbReference type="EMBL" id="OEV03313.1"/>
    </source>
</evidence>
<evidence type="ECO:0000256" key="1">
    <source>
        <dbReference type="SAM" id="MobiDB-lite"/>
    </source>
</evidence>
<gene>
    <name evidence="2" type="ORF">AN216_12265</name>
</gene>
<dbReference type="STRING" id="1075402.AN216_12265"/>
<reference evidence="2 3" key="1">
    <citation type="journal article" date="2016" name="Front. Microbiol.">
        <title>Comparative Genomics Analysis of Streptomyces Species Reveals Their Adaptation to the Marine Environment and Their Diversity at the Genomic Level.</title>
        <authorList>
            <person name="Tian X."/>
            <person name="Zhang Z."/>
            <person name="Yang T."/>
            <person name="Chen M."/>
            <person name="Li J."/>
            <person name="Chen F."/>
            <person name="Yang J."/>
            <person name="Li W."/>
            <person name="Zhang B."/>
            <person name="Zhang Z."/>
            <person name="Wu J."/>
            <person name="Zhang C."/>
            <person name="Long L."/>
            <person name="Xiao J."/>
        </authorList>
    </citation>
    <scope>NUCLEOTIDE SEQUENCE [LARGE SCALE GENOMIC DNA]</scope>
    <source>
        <strain evidence="2 3">SCSIO 02100</strain>
    </source>
</reference>
<dbReference type="Proteomes" id="UP000176101">
    <property type="component" value="Unassembled WGS sequence"/>
</dbReference>
<protein>
    <submittedName>
        <fullName evidence="2">Uncharacterized protein</fullName>
    </submittedName>
</protein>
<dbReference type="AlphaFoldDB" id="A0A1E7KHF1"/>